<reference evidence="4 5" key="1">
    <citation type="submission" date="2024-03" db="EMBL/GenBank/DDBJ databases">
        <title>The Acrasis kona genome and developmental transcriptomes reveal deep origins of eukaryotic multicellular pathways.</title>
        <authorList>
            <person name="Sheikh S."/>
            <person name="Fu C.-J."/>
            <person name="Brown M.W."/>
            <person name="Baldauf S.L."/>
        </authorList>
    </citation>
    <scope>NUCLEOTIDE SEQUENCE [LARGE SCALE GENOMIC DNA]</scope>
    <source>
        <strain evidence="4 5">ATCC MYA-3509</strain>
    </source>
</reference>
<evidence type="ECO:0000256" key="3">
    <source>
        <dbReference type="ARBA" id="ARBA00022801"/>
    </source>
</evidence>
<accession>A0AAW2YYD8</accession>
<dbReference type="GO" id="GO:0016791">
    <property type="term" value="F:phosphatase activity"/>
    <property type="evidence" value="ECO:0007669"/>
    <property type="project" value="InterPro"/>
</dbReference>
<proteinExistence type="predicted"/>
<dbReference type="GO" id="GO:0005737">
    <property type="term" value="C:cytoplasm"/>
    <property type="evidence" value="ECO:0007669"/>
    <property type="project" value="UniProtKB-SubCell"/>
</dbReference>
<name>A0AAW2YYD8_9EUKA</name>
<dbReference type="SUPFAM" id="SSF52799">
    <property type="entry name" value="(Phosphotyrosine protein) phosphatases II"/>
    <property type="match status" value="1"/>
</dbReference>
<keyword evidence="3" id="KW-0378">Hydrolase</keyword>
<sequence>MDGSSWISFNIPEAFGLVENGVYRSSLPDEQHFSYIKTLNLKTILFLSQEVPVKSMQTYVTNEKIKLINLGLNLHHHPNTLQRGIMDSSSWRHCRDEMIQEALSIILNKETHPIMIVCTSGLHLTGTVVGCIRRLQNWSLTSILDEYECYAGKESRYSNQQFIELFDPDLVPLSHQNLLPSWLVSQREMMRKEKQYFIRNRSNIITKSNEVRMSEKDKRLAFQEYYYCEDGPLISNKSTFTEDSIVEEDDD</sequence>
<dbReference type="InterPro" id="IPR020428">
    <property type="entry name" value="PFA-DSPs"/>
</dbReference>
<dbReference type="Pfam" id="PF03162">
    <property type="entry name" value="Y_phosphatase2"/>
    <property type="match status" value="1"/>
</dbReference>
<dbReference type="CDD" id="cd14501">
    <property type="entry name" value="PFA-DSP"/>
    <property type="match status" value="1"/>
</dbReference>
<dbReference type="PRINTS" id="PR01911">
    <property type="entry name" value="PFDSPHPHTASE"/>
</dbReference>
<keyword evidence="5" id="KW-1185">Reference proteome</keyword>
<dbReference type="AlphaFoldDB" id="A0AAW2YYD8"/>
<dbReference type="PANTHER" id="PTHR31126:SF18">
    <property type="entry name" value="PROTEIN-TYROSINE-PHOSPHATASE"/>
    <property type="match status" value="1"/>
</dbReference>
<dbReference type="FunFam" id="3.90.190.10:FF:000035">
    <property type="entry name" value="Tyrosine phosphatase, putative"/>
    <property type="match status" value="1"/>
</dbReference>
<evidence type="ECO:0000313" key="4">
    <source>
        <dbReference type="EMBL" id="KAL0481936.1"/>
    </source>
</evidence>
<dbReference type="InterPro" id="IPR029021">
    <property type="entry name" value="Prot-tyrosine_phosphatase-like"/>
</dbReference>
<dbReference type="Gene3D" id="3.90.190.10">
    <property type="entry name" value="Protein tyrosine phosphatase superfamily"/>
    <property type="match status" value="1"/>
</dbReference>
<dbReference type="PANTHER" id="PTHR31126">
    <property type="entry name" value="TYROSINE-PROTEIN PHOSPHATASE"/>
    <property type="match status" value="1"/>
</dbReference>
<organism evidence="4 5">
    <name type="scientific">Acrasis kona</name>
    <dbReference type="NCBI Taxonomy" id="1008807"/>
    <lineage>
        <taxon>Eukaryota</taxon>
        <taxon>Discoba</taxon>
        <taxon>Heterolobosea</taxon>
        <taxon>Tetramitia</taxon>
        <taxon>Eutetramitia</taxon>
        <taxon>Acrasidae</taxon>
        <taxon>Acrasis</taxon>
    </lineage>
</organism>
<evidence type="ECO:0000256" key="1">
    <source>
        <dbReference type="ARBA" id="ARBA00004496"/>
    </source>
</evidence>
<dbReference type="EMBL" id="JAOPGA020000797">
    <property type="protein sequence ID" value="KAL0481936.1"/>
    <property type="molecule type" value="Genomic_DNA"/>
</dbReference>
<comment type="caution">
    <text evidence="4">The sequence shown here is derived from an EMBL/GenBank/DDBJ whole genome shotgun (WGS) entry which is preliminary data.</text>
</comment>
<protein>
    <submittedName>
        <fullName evidence="4">Tyrosine-protein phosphatase</fullName>
    </submittedName>
</protein>
<dbReference type="InterPro" id="IPR004861">
    <property type="entry name" value="Siw14-like"/>
</dbReference>
<evidence type="ECO:0000313" key="5">
    <source>
        <dbReference type="Proteomes" id="UP001431209"/>
    </source>
</evidence>
<evidence type="ECO:0000256" key="2">
    <source>
        <dbReference type="ARBA" id="ARBA00022490"/>
    </source>
</evidence>
<gene>
    <name evidence="4" type="ORF">AKO1_011295</name>
</gene>
<comment type="subcellular location">
    <subcellularLocation>
        <location evidence="1">Cytoplasm</location>
    </subcellularLocation>
</comment>
<dbReference type="Proteomes" id="UP001431209">
    <property type="component" value="Unassembled WGS sequence"/>
</dbReference>
<keyword evidence="2" id="KW-0963">Cytoplasm</keyword>